<dbReference type="PROSITE" id="PS50088">
    <property type="entry name" value="ANK_REPEAT"/>
    <property type="match status" value="1"/>
</dbReference>
<evidence type="ECO:0000313" key="5">
    <source>
        <dbReference type="Proteomes" id="UP000749010"/>
    </source>
</evidence>
<dbReference type="RefSeq" id="WP_169065818.1">
    <property type="nucleotide sequence ID" value="NZ_SPMY01000017.1"/>
</dbReference>
<keyword evidence="5" id="KW-1185">Reference proteome</keyword>
<keyword evidence="2 3" id="KW-0040">ANK repeat</keyword>
<dbReference type="PANTHER" id="PTHR24171:SF8">
    <property type="entry name" value="BRCA1-ASSOCIATED RING DOMAIN PROTEIN 1"/>
    <property type="match status" value="1"/>
</dbReference>
<dbReference type="InterPro" id="IPR002110">
    <property type="entry name" value="Ankyrin_rpt"/>
</dbReference>
<evidence type="ECO:0000256" key="2">
    <source>
        <dbReference type="ARBA" id="ARBA00023043"/>
    </source>
</evidence>
<name>A0ABX1TV89_9PROT</name>
<accession>A0ABX1TV89</accession>
<dbReference type="SMART" id="SM00248">
    <property type="entry name" value="ANK"/>
    <property type="match status" value="3"/>
</dbReference>
<protein>
    <submittedName>
        <fullName evidence="4">Ankyrin repeat domain-containing protein</fullName>
    </submittedName>
</protein>
<evidence type="ECO:0000256" key="3">
    <source>
        <dbReference type="PROSITE-ProRule" id="PRU00023"/>
    </source>
</evidence>
<dbReference type="SUPFAM" id="SSF48403">
    <property type="entry name" value="Ankyrin repeat"/>
    <property type="match status" value="1"/>
</dbReference>
<dbReference type="PANTHER" id="PTHR24171">
    <property type="entry name" value="ANKYRIN REPEAT DOMAIN-CONTAINING PROTEIN 39-RELATED"/>
    <property type="match status" value="1"/>
</dbReference>
<sequence>MTAAIDLLKAIRTGRLQEVKTLLDAGTPVEIEDGRGDPGLPLGVACFMGHVDIVRELVGRGAKVNTADNAQITSPLSMAVRGRRTEVIKALIEMGAEVPKGMATGLTNQEMLIARWRGRHYEASTGKPEQTDDEHPVFEEIEMVRCYGTDTSVLDADLIRAARDMDKK</sequence>
<gene>
    <name evidence="4" type="ORF">E4Q23_06150</name>
</gene>
<dbReference type="InterPro" id="IPR036770">
    <property type="entry name" value="Ankyrin_rpt-contain_sf"/>
</dbReference>
<keyword evidence="1" id="KW-0677">Repeat</keyword>
<dbReference type="Gene3D" id="1.25.40.20">
    <property type="entry name" value="Ankyrin repeat-containing domain"/>
    <property type="match status" value="1"/>
</dbReference>
<dbReference type="Pfam" id="PF12796">
    <property type="entry name" value="Ank_2"/>
    <property type="match status" value="1"/>
</dbReference>
<comment type="caution">
    <text evidence="4">The sequence shown here is derived from an EMBL/GenBank/DDBJ whole genome shotgun (WGS) entry which is preliminary data.</text>
</comment>
<feature type="repeat" description="ANK" evidence="3">
    <location>
        <begin position="37"/>
        <end position="69"/>
    </location>
</feature>
<evidence type="ECO:0000313" key="4">
    <source>
        <dbReference type="EMBL" id="NMQ27373.1"/>
    </source>
</evidence>
<proteinExistence type="predicted"/>
<reference evidence="4 5" key="1">
    <citation type="submission" date="2019-03" db="EMBL/GenBank/DDBJ databases">
        <title>Metabolic reconstructions from genomes of highly enriched 'Candidatus Accumulibacter' and 'Candidatus Competibacter' bioreactor populations.</title>
        <authorList>
            <person name="Annavajhala M.K."/>
            <person name="Welles L."/>
            <person name="Abbas B."/>
            <person name="Sorokin D."/>
            <person name="Park H."/>
            <person name="Van Loosdrecht M."/>
            <person name="Chandran K."/>
        </authorList>
    </citation>
    <scope>NUCLEOTIDE SEQUENCE [LARGE SCALE GENOMIC DNA]</scope>
    <source>
        <strain evidence="4 5">SBR_S</strain>
    </source>
</reference>
<dbReference type="PROSITE" id="PS50297">
    <property type="entry name" value="ANK_REP_REGION"/>
    <property type="match status" value="1"/>
</dbReference>
<dbReference type="Proteomes" id="UP000749010">
    <property type="component" value="Unassembled WGS sequence"/>
</dbReference>
<dbReference type="EMBL" id="SPMY01000017">
    <property type="protein sequence ID" value="NMQ27373.1"/>
    <property type="molecule type" value="Genomic_DNA"/>
</dbReference>
<organism evidence="4 5">
    <name type="scientific">Candidatus Accumulibacter phosphatis</name>
    <dbReference type="NCBI Taxonomy" id="327160"/>
    <lineage>
        <taxon>Bacteria</taxon>
        <taxon>Pseudomonadati</taxon>
        <taxon>Pseudomonadota</taxon>
        <taxon>Betaproteobacteria</taxon>
        <taxon>Candidatus Accumulibacter</taxon>
    </lineage>
</organism>
<evidence type="ECO:0000256" key="1">
    <source>
        <dbReference type="ARBA" id="ARBA00022737"/>
    </source>
</evidence>